<feature type="transmembrane region" description="Helical" evidence="1">
    <location>
        <begin position="292"/>
        <end position="312"/>
    </location>
</feature>
<name>A0A344TQ26_9BACT</name>
<feature type="transmembrane region" description="Helical" evidence="1">
    <location>
        <begin position="324"/>
        <end position="345"/>
    </location>
</feature>
<reference evidence="2 3" key="1">
    <citation type="submission" date="2018-07" db="EMBL/GenBank/DDBJ databases">
        <title>Genome sequencing of Runella.</title>
        <authorList>
            <person name="Baek M.-G."/>
            <person name="Yi H."/>
        </authorList>
    </citation>
    <scope>NUCLEOTIDE SEQUENCE [LARGE SCALE GENOMIC DNA]</scope>
    <source>
        <strain evidence="2 3">HYN0085</strain>
    </source>
</reference>
<dbReference type="OrthoDB" id="9811974at2"/>
<keyword evidence="1" id="KW-0812">Transmembrane</keyword>
<gene>
    <name evidence="2" type="ORF">DR864_24930</name>
</gene>
<feature type="transmembrane region" description="Helical" evidence="1">
    <location>
        <begin position="226"/>
        <end position="247"/>
    </location>
</feature>
<dbReference type="KEGG" id="run:DR864_24930"/>
<feature type="transmembrane region" description="Helical" evidence="1">
    <location>
        <begin position="177"/>
        <end position="206"/>
    </location>
</feature>
<accession>A0A344TQ26</accession>
<evidence type="ECO:0000313" key="2">
    <source>
        <dbReference type="EMBL" id="AXE20747.1"/>
    </source>
</evidence>
<dbReference type="AlphaFoldDB" id="A0A344TQ26"/>
<protein>
    <recommendedName>
        <fullName evidence="4">NnrS protein</fullName>
    </recommendedName>
</protein>
<feature type="transmembrane region" description="Helical" evidence="1">
    <location>
        <begin position="68"/>
        <end position="84"/>
    </location>
</feature>
<keyword evidence="3" id="KW-1185">Reference proteome</keyword>
<evidence type="ECO:0000313" key="3">
    <source>
        <dbReference type="Proteomes" id="UP000251993"/>
    </source>
</evidence>
<sequence>MKIKPIYFILPLALVSMLVGVYAGWLRLGWDFPILIEQATALHGALMVGSFLGTLIAVERVAVLKNKWAWLVPLVFASSLPLLLHLSAQAGYFALAAGSIGYLWVSIYNYQKYRFTGDILLVIGAIFQALGHLALALTYSYAMAFAGWMAFFVFTIVGERLNLTRFLPVKKNDRWELFGWLGLFVISLLLFHTGYGIVLSLSMVGIGQWLIRNDIARHNLTKTGNYRFLGITLLSGYSWLLFTGLIASLSSRSPWLYDAVLHAFFVGFVLTMIMAHAPIIFPSLLGLNVKPYHSVLYVWVGLLQASIVLRVIGDLSQNLSLRQWGGLINGVAFLGYWVTVALLIMTNKTKALPKRTVNSTKITNQSLS</sequence>
<evidence type="ECO:0000256" key="1">
    <source>
        <dbReference type="SAM" id="Phobius"/>
    </source>
</evidence>
<feature type="transmembrane region" description="Helical" evidence="1">
    <location>
        <begin position="115"/>
        <end position="133"/>
    </location>
</feature>
<dbReference type="Proteomes" id="UP000251993">
    <property type="component" value="Chromosome"/>
</dbReference>
<feature type="transmembrane region" description="Helical" evidence="1">
    <location>
        <begin position="90"/>
        <end position="108"/>
    </location>
</feature>
<dbReference type="EMBL" id="CP030850">
    <property type="protein sequence ID" value="AXE20747.1"/>
    <property type="molecule type" value="Genomic_DNA"/>
</dbReference>
<keyword evidence="1" id="KW-1133">Transmembrane helix</keyword>
<keyword evidence="1" id="KW-0472">Membrane</keyword>
<feature type="transmembrane region" description="Helical" evidence="1">
    <location>
        <begin position="7"/>
        <end position="26"/>
    </location>
</feature>
<feature type="transmembrane region" description="Helical" evidence="1">
    <location>
        <begin position="259"/>
        <end position="280"/>
    </location>
</feature>
<proteinExistence type="predicted"/>
<evidence type="ECO:0008006" key="4">
    <source>
        <dbReference type="Google" id="ProtNLM"/>
    </source>
</evidence>
<organism evidence="2 3">
    <name type="scientific">Runella rosea</name>
    <dbReference type="NCBI Taxonomy" id="2259595"/>
    <lineage>
        <taxon>Bacteria</taxon>
        <taxon>Pseudomonadati</taxon>
        <taxon>Bacteroidota</taxon>
        <taxon>Cytophagia</taxon>
        <taxon>Cytophagales</taxon>
        <taxon>Spirosomataceae</taxon>
        <taxon>Runella</taxon>
    </lineage>
</organism>
<feature type="transmembrane region" description="Helical" evidence="1">
    <location>
        <begin position="32"/>
        <end position="56"/>
    </location>
</feature>
<feature type="transmembrane region" description="Helical" evidence="1">
    <location>
        <begin position="139"/>
        <end position="157"/>
    </location>
</feature>
<dbReference type="RefSeq" id="WP_114069509.1">
    <property type="nucleotide sequence ID" value="NZ_CP030850.1"/>
</dbReference>